<keyword evidence="2" id="KW-1133">Transmembrane helix</keyword>
<feature type="transmembrane region" description="Helical" evidence="2">
    <location>
        <begin position="101"/>
        <end position="120"/>
    </location>
</feature>
<proteinExistence type="predicted"/>
<accession>A0A9N9FMB6</accession>
<evidence type="ECO:0000256" key="1">
    <source>
        <dbReference type="SAM" id="MobiDB-lite"/>
    </source>
</evidence>
<dbReference type="AlphaFoldDB" id="A0A9N9FMB6"/>
<organism evidence="3 4">
    <name type="scientific">Paraglomus brasilianum</name>
    <dbReference type="NCBI Taxonomy" id="144538"/>
    <lineage>
        <taxon>Eukaryota</taxon>
        <taxon>Fungi</taxon>
        <taxon>Fungi incertae sedis</taxon>
        <taxon>Mucoromycota</taxon>
        <taxon>Glomeromycotina</taxon>
        <taxon>Glomeromycetes</taxon>
        <taxon>Paraglomerales</taxon>
        <taxon>Paraglomeraceae</taxon>
        <taxon>Paraglomus</taxon>
    </lineage>
</organism>
<comment type="caution">
    <text evidence="3">The sequence shown here is derived from an EMBL/GenBank/DDBJ whole genome shotgun (WGS) entry which is preliminary data.</text>
</comment>
<keyword evidence="2" id="KW-0472">Membrane</keyword>
<feature type="region of interest" description="Disordered" evidence="1">
    <location>
        <begin position="1"/>
        <end position="32"/>
    </location>
</feature>
<evidence type="ECO:0000313" key="4">
    <source>
        <dbReference type="Proteomes" id="UP000789739"/>
    </source>
</evidence>
<dbReference type="EMBL" id="CAJVPI010000504">
    <property type="protein sequence ID" value="CAG8543355.1"/>
    <property type="molecule type" value="Genomic_DNA"/>
</dbReference>
<feature type="compositionally biased region" description="Basic and acidic residues" evidence="1">
    <location>
        <begin position="1"/>
        <end position="10"/>
    </location>
</feature>
<feature type="transmembrane region" description="Helical" evidence="2">
    <location>
        <begin position="126"/>
        <end position="150"/>
    </location>
</feature>
<feature type="transmembrane region" description="Helical" evidence="2">
    <location>
        <begin position="239"/>
        <end position="258"/>
    </location>
</feature>
<feature type="transmembrane region" description="Helical" evidence="2">
    <location>
        <begin position="213"/>
        <end position="233"/>
    </location>
</feature>
<evidence type="ECO:0000256" key="2">
    <source>
        <dbReference type="SAM" id="Phobius"/>
    </source>
</evidence>
<reference evidence="3" key="1">
    <citation type="submission" date="2021-06" db="EMBL/GenBank/DDBJ databases">
        <authorList>
            <person name="Kallberg Y."/>
            <person name="Tangrot J."/>
            <person name="Rosling A."/>
        </authorList>
    </citation>
    <scope>NUCLEOTIDE SEQUENCE</scope>
    <source>
        <strain evidence="3">BR232B</strain>
    </source>
</reference>
<keyword evidence="2" id="KW-0812">Transmembrane</keyword>
<protein>
    <submittedName>
        <fullName evidence="3">9562_t:CDS:1</fullName>
    </submittedName>
</protein>
<evidence type="ECO:0000313" key="3">
    <source>
        <dbReference type="EMBL" id="CAG8543355.1"/>
    </source>
</evidence>
<keyword evidence="4" id="KW-1185">Reference proteome</keyword>
<sequence>MTESSAEKVLAKAYHPTETSSHEEDTPPPYTPIATAHTATVVSPAGNELNPSKLETGRSTANPPQISTSYAANVSHPLTHKKGCCSRFWTSVFDPKAWTSVAYYLFVSPVVSLFAFVWMLTTLVGAITSLLFPPLGYFFCIGTAWSWRALGRIELITIKMCTHPARLFGCSSTRLFSTTHELPPRVFHPGSPQSPPPTYGAMRYAVKICFDKFTWMSFLYFTCIKFWITLLTFTTTITLFSLAFPLMLIFMPVLCITCRFMGEVEEKIAIAVLL</sequence>
<name>A0A9N9FMB6_9GLOM</name>
<gene>
    <name evidence="3" type="ORF">PBRASI_LOCUS4705</name>
</gene>
<dbReference type="OrthoDB" id="2372055at2759"/>
<dbReference type="Proteomes" id="UP000789739">
    <property type="component" value="Unassembled WGS sequence"/>
</dbReference>